<protein>
    <recommendedName>
        <fullName evidence="2">histidine kinase</fullName>
        <ecNumber evidence="2">2.7.13.3</ecNumber>
    </recommendedName>
</protein>
<evidence type="ECO:0000256" key="5">
    <source>
        <dbReference type="SAM" id="Phobius"/>
    </source>
</evidence>
<dbReference type="PROSITE" id="PS50110">
    <property type="entry name" value="RESPONSE_REGULATORY"/>
    <property type="match status" value="1"/>
</dbReference>
<keyword evidence="5" id="KW-1133">Transmembrane helix</keyword>
<keyword evidence="3 4" id="KW-0597">Phosphoprotein</keyword>
<dbReference type="EMBL" id="BSNN01000002">
    <property type="protein sequence ID" value="GLQ34416.1"/>
    <property type="molecule type" value="Genomic_DNA"/>
</dbReference>
<evidence type="ECO:0000313" key="9">
    <source>
        <dbReference type="Proteomes" id="UP001156694"/>
    </source>
</evidence>
<dbReference type="Proteomes" id="UP001156694">
    <property type="component" value="Unassembled WGS sequence"/>
</dbReference>
<dbReference type="EC" id="2.7.13.3" evidence="2"/>
<dbReference type="PRINTS" id="PR00344">
    <property type="entry name" value="BCTRLSENSOR"/>
</dbReference>
<evidence type="ECO:0000313" key="8">
    <source>
        <dbReference type="EMBL" id="GLQ34416.1"/>
    </source>
</evidence>
<dbReference type="InterPro" id="IPR005467">
    <property type="entry name" value="His_kinase_dom"/>
</dbReference>
<organism evidence="8 9">
    <name type="scientific">Amylibacter marinus</name>
    <dbReference type="NCBI Taxonomy" id="1475483"/>
    <lineage>
        <taxon>Bacteria</taxon>
        <taxon>Pseudomonadati</taxon>
        <taxon>Pseudomonadota</taxon>
        <taxon>Alphaproteobacteria</taxon>
        <taxon>Rhodobacterales</taxon>
        <taxon>Paracoccaceae</taxon>
        <taxon>Amylibacter</taxon>
    </lineage>
</organism>
<feature type="transmembrane region" description="Helical" evidence="5">
    <location>
        <begin position="40"/>
        <end position="60"/>
    </location>
</feature>
<dbReference type="Pfam" id="PF00512">
    <property type="entry name" value="HisKA"/>
    <property type="match status" value="1"/>
</dbReference>
<name>A0ABQ5VTC4_9RHOB</name>
<accession>A0ABQ5VTC4</accession>
<dbReference type="InterPro" id="IPR036097">
    <property type="entry name" value="HisK_dim/P_sf"/>
</dbReference>
<dbReference type="CDD" id="cd00082">
    <property type="entry name" value="HisKA"/>
    <property type="match status" value="1"/>
</dbReference>
<dbReference type="Gene3D" id="3.40.50.2300">
    <property type="match status" value="1"/>
</dbReference>
<dbReference type="InterPro" id="IPR001789">
    <property type="entry name" value="Sig_transdc_resp-reg_receiver"/>
</dbReference>
<evidence type="ECO:0000256" key="4">
    <source>
        <dbReference type="PROSITE-ProRule" id="PRU00169"/>
    </source>
</evidence>
<gene>
    <name evidence="8" type="ORF">GCM10007939_06990</name>
</gene>
<dbReference type="InterPro" id="IPR011006">
    <property type="entry name" value="CheY-like_superfamily"/>
</dbReference>
<dbReference type="RefSeq" id="WP_284376168.1">
    <property type="nucleotide sequence ID" value="NZ_BSNN01000002.1"/>
</dbReference>
<dbReference type="PANTHER" id="PTHR43065:SF42">
    <property type="entry name" value="TWO-COMPONENT SENSOR PPRA"/>
    <property type="match status" value="1"/>
</dbReference>
<keyword evidence="9" id="KW-1185">Reference proteome</keyword>
<comment type="catalytic activity">
    <reaction evidence="1">
        <text>ATP + protein L-histidine = ADP + protein N-phospho-L-histidine.</text>
        <dbReference type="EC" id="2.7.13.3"/>
    </reaction>
</comment>
<evidence type="ECO:0000259" key="6">
    <source>
        <dbReference type="PROSITE" id="PS50109"/>
    </source>
</evidence>
<dbReference type="SMART" id="SM00388">
    <property type="entry name" value="HisKA"/>
    <property type="match status" value="1"/>
</dbReference>
<evidence type="ECO:0000259" key="7">
    <source>
        <dbReference type="PROSITE" id="PS50110"/>
    </source>
</evidence>
<dbReference type="Gene3D" id="1.10.287.130">
    <property type="match status" value="1"/>
</dbReference>
<dbReference type="PROSITE" id="PS50109">
    <property type="entry name" value="HIS_KIN"/>
    <property type="match status" value="1"/>
</dbReference>
<dbReference type="PANTHER" id="PTHR43065">
    <property type="entry name" value="SENSOR HISTIDINE KINASE"/>
    <property type="match status" value="1"/>
</dbReference>
<evidence type="ECO:0000256" key="2">
    <source>
        <dbReference type="ARBA" id="ARBA00012438"/>
    </source>
</evidence>
<dbReference type="InterPro" id="IPR004358">
    <property type="entry name" value="Sig_transdc_His_kin-like_C"/>
</dbReference>
<dbReference type="SMART" id="SM00387">
    <property type="entry name" value="HATPase_c"/>
    <property type="match status" value="1"/>
</dbReference>
<proteinExistence type="predicted"/>
<dbReference type="SUPFAM" id="SSF52172">
    <property type="entry name" value="CheY-like"/>
    <property type="match status" value="1"/>
</dbReference>
<dbReference type="SUPFAM" id="SSF47384">
    <property type="entry name" value="Homodimeric domain of signal transducing histidine kinase"/>
    <property type="match status" value="1"/>
</dbReference>
<feature type="modified residue" description="4-aspartylphosphate" evidence="4">
    <location>
        <position position="510"/>
    </location>
</feature>
<dbReference type="InterPro" id="IPR036890">
    <property type="entry name" value="HATPase_C_sf"/>
</dbReference>
<feature type="domain" description="Response regulatory" evidence="7">
    <location>
        <begin position="459"/>
        <end position="575"/>
    </location>
</feature>
<feature type="transmembrane region" description="Helical" evidence="5">
    <location>
        <begin position="12"/>
        <end position="34"/>
    </location>
</feature>
<dbReference type="Pfam" id="PF02518">
    <property type="entry name" value="HATPase_c"/>
    <property type="match status" value="1"/>
</dbReference>
<evidence type="ECO:0000256" key="3">
    <source>
        <dbReference type="ARBA" id="ARBA00022553"/>
    </source>
</evidence>
<comment type="caution">
    <text evidence="8">The sequence shown here is derived from an EMBL/GenBank/DDBJ whole genome shotgun (WGS) entry which is preliminary data.</text>
</comment>
<sequence length="582" mass="64386">MSFNRSFSGRLFDYVTPQFVLGLSFCALAIFSYGVVPHEIHIALVTFGVFYAVGLIAQGLRIDRKLFSPRVFQDIFRLRKPVNESALDELPIALLRISVNGRVYGPNRSARELLKIEEGEDPYLSDLVEGMGRSVNQWVQNIRQNKNVQKSEFALAKRRCGDVYLQIQILNVMGESGPETTAVITDATELKSMEAQFVQSQKMQAIGQLAGGVAHDFNNLLTAISGYCDFLMLRHEKGDSDYGDLMQISSNANRAAALVGQLLAYSRKQTLRPSVIQVNETLSDLTHLLNRLVGEKITLNFDQQKNLPLAFVDGRQLEQVIMNLIVNSRDAMPEGGEIHLRSSKVELSHDEIRGNVRILAGNYVVIQVEDQGIGIPNSELHKVFEPFFSTKEVGKGTGLGLSMAYGIMKQTGGYIFVDSAVNVGTTFTLYLPIADPAVVQASQQVHEKREQITSLAGLRVLLVEDEDSVRAVSTRALQAQGVVLSTAASGKEALERIAQYDGNFDVVVSDVIMPDMDGPTWVQQAQEENMTAKVIFVSGYAEEALSDQWEKMKDVTFLPKPYSLKALIQTVGEAAQSDERPR</sequence>
<dbReference type="InterPro" id="IPR003594">
    <property type="entry name" value="HATPase_dom"/>
</dbReference>
<keyword evidence="5" id="KW-0812">Transmembrane</keyword>
<dbReference type="SMART" id="SM00448">
    <property type="entry name" value="REC"/>
    <property type="match status" value="1"/>
</dbReference>
<dbReference type="SUPFAM" id="SSF55874">
    <property type="entry name" value="ATPase domain of HSP90 chaperone/DNA topoisomerase II/histidine kinase"/>
    <property type="match status" value="1"/>
</dbReference>
<dbReference type="InterPro" id="IPR003661">
    <property type="entry name" value="HisK_dim/P_dom"/>
</dbReference>
<reference evidence="9" key="1">
    <citation type="journal article" date="2019" name="Int. J. Syst. Evol. Microbiol.">
        <title>The Global Catalogue of Microorganisms (GCM) 10K type strain sequencing project: providing services to taxonomists for standard genome sequencing and annotation.</title>
        <authorList>
            <consortium name="The Broad Institute Genomics Platform"/>
            <consortium name="The Broad Institute Genome Sequencing Center for Infectious Disease"/>
            <person name="Wu L."/>
            <person name="Ma J."/>
        </authorList>
    </citation>
    <scope>NUCLEOTIDE SEQUENCE [LARGE SCALE GENOMIC DNA]</scope>
    <source>
        <strain evidence="9">NBRC 110140</strain>
    </source>
</reference>
<feature type="domain" description="Histidine kinase" evidence="6">
    <location>
        <begin position="212"/>
        <end position="435"/>
    </location>
</feature>
<dbReference type="Pfam" id="PF00072">
    <property type="entry name" value="Response_reg"/>
    <property type="match status" value="1"/>
</dbReference>
<keyword evidence="5" id="KW-0472">Membrane</keyword>
<evidence type="ECO:0000256" key="1">
    <source>
        <dbReference type="ARBA" id="ARBA00000085"/>
    </source>
</evidence>
<dbReference type="Gene3D" id="3.30.565.10">
    <property type="entry name" value="Histidine kinase-like ATPase, C-terminal domain"/>
    <property type="match status" value="1"/>
</dbReference>